<dbReference type="RefSeq" id="WP_009498080.1">
    <property type="nucleotide sequence ID" value="NZ_GL982998.1"/>
</dbReference>
<accession>F9DX58</accession>
<keyword evidence="1" id="KW-0175">Coiled coil</keyword>
<protein>
    <submittedName>
        <fullName evidence="2">Type 4 fimbrial biogenesis protein PilO</fullName>
    </submittedName>
</protein>
<feature type="coiled-coil region" evidence="1">
    <location>
        <begin position="21"/>
        <end position="48"/>
    </location>
</feature>
<organism evidence="2 3">
    <name type="scientific">Sporosarcina newyorkensis 2681</name>
    <dbReference type="NCBI Taxonomy" id="1027292"/>
    <lineage>
        <taxon>Bacteria</taxon>
        <taxon>Bacillati</taxon>
        <taxon>Bacillota</taxon>
        <taxon>Bacilli</taxon>
        <taxon>Bacillales</taxon>
        <taxon>Caryophanaceae</taxon>
        <taxon>Sporosarcina</taxon>
    </lineage>
</organism>
<gene>
    <name evidence="2" type="primary">pilO</name>
    <name evidence="2" type="ORF">HMPREF9372_3389</name>
</gene>
<evidence type="ECO:0000256" key="1">
    <source>
        <dbReference type="SAM" id="Coils"/>
    </source>
</evidence>
<dbReference type="Proteomes" id="UP000005316">
    <property type="component" value="Unassembled WGS sequence"/>
</dbReference>
<reference evidence="2 3" key="1">
    <citation type="submission" date="2011-04" db="EMBL/GenBank/DDBJ databases">
        <authorList>
            <person name="Muzny D."/>
            <person name="Qin X."/>
            <person name="Deng J."/>
            <person name="Jiang H."/>
            <person name="Liu Y."/>
            <person name="Qu J."/>
            <person name="Song X.-Z."/>
            <person name="Zhang L."/>
            <person name="Thornton R."/>
            <person name="Coyle M."/>
            <person name="Francisco L."/>
            <person name="Jackson L."/>
            <person name="Javaid M."/>
            <person name="Korchina V."/>
            <person name="Kovar C."/>
            <person name="Mata R."/>
            <person name="Mathew T."/>
            <person name="Ngo R."/>
            <person name="Nguyen L."/>
            <person name="Nguyen N."/>
            <person name="Okwuonu G."/>
            <person name="Ongeri F."/>
            <person name="Pham C."/>
            <person name="Simmons D."/>
            <person name="Wilczek-Boney K."/>
            <person name="Hale W."/>
            <person name="Jakkamsetti A."/>
            <person name="Pham P."/>
            <person name="Ruth R."/>
            <person name="San Lucas F."/>
            <person name="Warren J."/>
            <person name="Zhang J."/>
            <person name="Zhao Z."/>
            <person name="Zhou C."/>
            <person name="Zhu D."/>
            <person name="Lee S."/>
            <person name="Bess C."/>
            <person name="Blankenburg K."/>
            <person name="Forbes L."/>
            <person name="Fu Q."/>
            <person name="Gubbala S."/>
            <person name="Hirani K."/>
            <person name="Jayaseelan J.C."/>
            <person name="Lara F."/>
            <person name="Munidasa M."/>
            <person name="Palculict T."/>
            <person name="Patil S."/>
            <person name="Pu L.-L."/>
            <person name="Saada N."/>
            <person name="Tang L."/>
            <person name="Weissenberger G."/>
            <person name="Zhu Y."/>
            <person name="Hemphill L."/>
            <person name="Shang Y."/>
            <person name="Youmans B."/>
            <person name="Ayvaz T."/>
            <person name="Ross M."/>
            <person name="Santibanez J."/>
            <person name="Aqrawi P."/>
            <person name="Gross S."/>
            <person name="Joshi V."/>
            <person name="Fowler G."/>
            <person name="Nazareth L."/>
            <person name="Reid J."/>
            <person name="Worley K."/>
            <person name="Petrosino J."/>
            <person name="Highlander S."/>
            <person name="Gibbs R."/>
        </authorList>
    </citation>
    <scope>NUCLEOTIDE SEQUENCE [LARGE SCALE GENOMIC DNA]</scope>
    <source>
        <strain evidence="2 3">2681</strain>
    </source>
</reference>
<sequence length="50" mass="5774">MPNWTNNDGIYMVPRPNKVDKQQIKRDMDALEEKLQEAQARIAAREGMTA</sequence>
<dbReference type="HOGENOM" id="CLU_215213_0_0_9"/>
<evidence type="ECO:0000313" key="2">
    <source>
        <dbReference type="EMBL" id="EGQ21106.1"/>
    </source>
</evidence>
<comment type="caution">
    <text evidence="2">The sequence shown here is derived from an EMBL/GenBank/DDBJ whole genome shotgun (WGS) entry which is preliminary data.</text>
</comment>
<dbReference type="OrthoDB" id="2440695at2"/>
<name>F9DX58_9BACL</name>
<proteinExistence type="predicted"/>
<dbReference type="AlphaFoldDB" id="F9DX58"/>
<evidence type="ECO:0000313" key="3">
    <source>
        <dbReference type="Proteomes" id="UP000005316"/>
    </source>
</evidence>
<dbReference type="EMBL" id="AFPZ01000105">
    <property type="protein sequence ID" value="EGQ21106.1"/>
    <property type="molecule type" value="Genomic_DNA"/>
</dbReference>